<accession>A0ABP7HLY9</accession>
<dbReference type="EMBL" id="BAABDE010000015">
    <property type="protein sequence ID" value="GAA3796488.1"/>
    <property type="molecule type" value="Genomic_DNA"/>
</dbReference>
<reference evidence="2" key="1">
    <citation type="journal article" date="2019" name="Int. J. Syst. Evol. Microbiol.">
        <title>The Global Catalogue of Microorganisms (GCM) 10K type strain sequencing project: providing services to taxonomists for standard genome sequencing and annotation.</title>
        <authorList>
            <consortium name="The Broad Institute Genomics Platform"/>
            <consortium name="The Broad Institute Genome Sequencing Center for Infectious Disease"/>
            <person name="Wu L."/>
            <person name="Ma J."/>
        </authorList>
    </citation>
    <scope>NUCLEOTIDE SEQUENCE [LARGE SCALE GENOMIC DNA]</scope>
    <source>
        <strain evidence="2">JCM 17138</strain>
    </source>
</reference>
<sequence>MTEQITELWDEYLGQGGEALPLLKVLVDNAWDSLSGDDIAELQRFLSY</sequence>
<proteinExistence type="predicted"/>
<keyword evidence="2" id="KW-1185">Reference proteome</keyword>
<comment type="caution">
    <text evidence="1">The sequence shown here is derived from an EMBL/GenBank/DDBJ whole genome shotgun (WGS) entry which is preliminary data.</text>
</comment>
<evidence type="ECO:0000313" key="2">
    <source>
        <dbReference type="Proteomes" id="UP001501009"/>
    </source>
</evidence>
<organism evidence="1 2">
    <name type="scientific">Streptomyces coacervatus</name>
    <dbReference type="NCBI Taxonomy" id="647381"/>
    <lineage>
        <taxon>Bacteria</taxon>
        <taxon>Bacillati</taxon>
        <taxon>Actinomycetota</taxon>
        <taxon>Actinomycetes</taxon>
        <taxon>Kitasatosporales</taxon>
        <taxon>Streptomycetaceae</taxon>
        <taxon>Streptomyces</taxon>
    </lineage>
</organism>
<evidence type="ECO:0000313" key="1">
    <source>
        <dbReference type="EMBL" id="GAA3796488.1"/>
    </source>
</evidence>
<name>A0ABP7HLY9_9ACTN</name>
<dbReference type="Proteomes" id="UP001501009">
    <property type="component" value="Unassembled WGS sequence"/>
</dbReference>
<gene>
    <name evidence="1" type="ORF">GCM10022403_032910</name>
</gene>
<dbReference type="RefSeq" id="WP_275780461.1">
    <property type="nucleotide sequence ID" value="NZ_BAABDE010000015.1"/>
</dbReference>
<protein>
    <submittedName>
        <fullName evidence="1">Uncharacterized protein</fullName>
    </submittedName>
</protein>